<evidence type="ECO:0000259" key="13">
    <source>
        <dbReference type="PROSITE" id="PS50011"/>
    </source>
</evidence>
<evidence type="ECO:0000256" key="3">
    <source>
        <dbReference type="ARBA" id="ARBA00022527"/>
    </source>
</evidence>
<comment type="function">
    <text evidence="11">Responds to activation by environmental stress and pro-inflammatory cytokines by phosphorylating a number of transcription factors, and thus regulates transcriptional activity.</text>
</comment>
<dbReference type="InterPro" id="IPR011009">
    <property type="entry name" value="Kinase-like_dom_sf"/>
</dbReference>
<dbReference type="Gene3D" id="1.10.510.10">
    <property type="entry name" value="Transferase(Phosphotransferase) domain 1"/>
    <property type="match status" value="1"/>
</dbReference>
<keyword evidence="4 11" id="KW-0597">Phosphoprotein</keyword>
<evidence type="ECO:0000256" key="5">
    <source>
        <dbReference type="ARBA" id="ARBA00022679"/>
    </source>
</evidence>
<dbReference type="GO" id="GO:0005737">
    <property type="term" value="C:cytoplasm"/>
    <property type="evidence" value="ECO:0007669"/>
    <property type="project" value="UniProtKB-SubCell"/>
</dbReference>
<dbReference type="eggNOG" id="KOG0665">
    <property type="taxonomic scope" value="Eukaryota"/>
</dbReference>
<comment type="similarity">
    <text evidence="2 11">Belongs to the protein kinase superfamily. CMGC Ser/Thr protein kinase family. MAP kinase subfamily.</text>
</comment>
<dbReference type="SUPFAM" id="SSF56112">
    <property type="entry name" value="Protein kinase-like (PK-like)"/>
    <property type="match status" value="1"/>
</dbReference>
<dbReference type="Proteomes" id="UP000000673">
    <property type="component" value="Unassembled WGS sequence"/>
</dbReference>
<dbReference type="InterPro" id="IPR050117">
    <property type="entry name" value="MAPK"/>
</dbReference>
<feature type="region of interest" description="Disordered" evidence="12">
    <location>
        <begin position="59"/>
        <end position="80"/>
    </location>
</feature>
<reference evidence="14 16" key="1">
    <citation type="journal article" date="2010" name="BMC Genomics">
        <title>Combination of measures distinguishes pre-miRNAs from other stem-loops in the genome of the newly sequenced Anopheles darlingi.</title>
        <authorList>
            <person name="Mendes N.D."/>
            <person name="Freitas A.T."/>
            <person name="Vasconcelos A.T."/>
            <person name="Sagot M.F."/>
        </authorList>
    </citation>
    <scope>NUCLEOTIDE SEQUENCE</scope>
</reference>
<keyword evidence="6 11" id="KW-0547">Nucleotide-binding</keyword>
<dbReference type="AlphaFoldDB" id="W5J4C2"/>
<keyword evidence="5 11" id="KW-0808">Transferase</keyword>
<name>W5J4C2_ANODA</name>
<evidence type="ECO:0000256" key="9">
    <source>
        <dbReference type="ARBA" id="ARBA00047592"/>
    </source>
</evidence>
<evidence type="ECO:0000256" key="4">
    <source>
        <dbReference type="ARBA" id="ARBA00022553"/>
    </source>
</evidence>
<organism evidence="14">
    <name type="scientific">Anopheles darlingi</name>
    <name type="common">Mosquito</name>
    <dbReference type="NCBI Taxonomy" id="43151"/>
    <lineage>
        <taxon>Eukaryota</taxon>
        <taxon>Metazoa</taxon>
        <taxon>Ecdysozoa</taxon>
        <taxon>Arthropoda</taxon>
        <taxon>Hexapoda</taxon>
        <taxon>Insecta</taxon>
        <taxon>Pterygota</taxon>
        <taxon>Neoptera</taxon>
        <taxon>Endopterygota</taxon>
        <taxon>Diptera</taxon>
        <taxon>Nematocera</taxon>
        <taxon>Culicoidea</taxon>
        <taxon>Culicidae</taxon>
        <taxon>Anophelinae</taxon>
        <taxon>Anopheles</taxon>
    </lineage>
</organism>
<evidence type="ECO:0000256" key="10">
    <source>
        <dbReference type="ARBA" id="ARBA00048312"/>
    </source>
</evidence>
<dbReference type="FunFam" id="1.10.510.10:FF:001221">
    <property type="entry name" value="Mitogen-activated protein kinase"/>
    <property type="match status" value="1"/>
</dbReference>
<evidence type="ECO:0000313" key="14">
    <source>
        <dbReference type="EMBL" id="ETN59297.1"/>
    </source>
</evidence>
<dbReference type="SMART" id="SM00220">
    <property type="entry name" value="S_TKc"/>
    <property type="match status" value="1"/>
</dbReference>
<dbReference type="VEuPathDB" id="VectorBase:ADAR2_011890"/>
<dbReference type="GO" id="GO:0005524">
    <property type="term" value="F:ATP binding"/>
    <property type="evidence" value="ECO:0007669"/>
    <property type="project" value="UniProtKB-UniRule"/>
</dbReference>
<dbReference type="Pfam" id="PF00069">
    <property type="entry name" value="Pkinase"/>
    <property type="match status" value="1"/>
</dbReference>
<evidence type="ECO:0000256" key="6">
    <source>
        <dbReference type="ARBA" id="ARBA00022741"/>
    </source>
</evidence>
<dbReference type="PROSITE" id="PS50011">
    <property type="entry name" value="PROTEIN_KINASE_DOM"/>
    <property type="match status" value="1"/>
</dbReference>
<keyword evidence="3 11" id="KW-0723">Serine/threonine-protein kinase</keyword>
<dbReference type="FunFam" id="3.30.200.20:FF:000028">
    <property type="entry name" value="Mitogen-activated protein kinase"/>
    <property type="match status" value="1"/>
</dbReference>
<dbReference type="InterPro" id="IPR003527">
    <property type="entry name" value="MAP_kinase_CS"/>
</dbReference>
<dbReference type="HOGENOM" id="CLU_000288_181_1_1"/>
<keyword evidence="16" id="KW-1185">Reference proteome</keyword>
<dbReference type="PANTHER" id="PTHR24055">
    <property type="entry name" value="MITOGEN-ACTIVATED PROTEIN KINASE"/>
    <property type="match status" value="1"/>
</dbReference>
<dbReference type="GO" id="GO:0106310">
    <property type="term" value="F:protein serine kinase activity"/>
    <property type="evidence" value="ECO:0007669"/>
    <property type="project" value="UniProtKB-UniRule"/>
</dbReference>
<proteinExistence type="inferred from homology"/>
<sequence length="453" mass="51727">MAWFTELKKETLPARTAINGAIVPNIAPVTTRGHPIAATTAANAAGTRSMTYSTIMQSAPNEEEQNGDQASSAAPVVEDNRSNDGAAGQMLYYFDLPQDRFPLTHMRPIGIGVQGAVCSVVDAVTGRQLAVKKLSQPFQNETFAKRAYREIRLMRLIDHPNIIKLLYAYTPQRTLETFRDVYIFTELMDDSLRSVIGKQLDHDRISFLVYQMLCGIRYLHAAGIIHRDLKPSNMVVSYNCDLKILDFGLARSVETSFTMTQYVVTRHYRAPEIILQMDYDSRVDMWSIGCIMAELITGEVLFPGTDHVDQWMCIVRKLGTPRPEFIARTTPGTQRYIQNQPPVPGIPFEHLFPDSVFDRSTSNHPQLTNEYARDFLRRMLAFDPLERCTVDEALRHPYINVWYYEPDFQRSPPAAPYDHTIDAQKLTVQQWKALLFREIQDIQATMTLDDHER</sequence>
<dbReference type="STRING" id="43151.W5J4C2"/>
<reference evidence="14" key="3">
    <citation type="journal article" date="2013" name="Nucleic Acids Res.">
        <title>The genome of Anopheles darlingi, the main neotropical malaria vector.</title>
        <authorList>
            <person name="Marinotti O."/>
            <person name="Cerqueira G.C."/>
            <person name="de Almeida L.G."/>
            <person name="Ferro M.I."/>
            <person name="Loreto E.L."/>
            <person name="Zaha A."/>
            <person name="Teixeira S.M."/>
            <person name="Wespiser A.R."/>
            <person name="Almeida E Silva A."/>
            <person name="Schlindwein A.D."/>
            <person name="Pacheco A.C."/>
            <person name="Silva A.L."/>
            <person name="Graveley B.R."/>
            <person name="Walenz B.P."/>
            <person name="Lima Bde A."/>
            <person name="Ribeiro C.A."/>
            <person name="Nunes-Silva C.G."/>
            <person name="de Carvalho C.R."/>
            <person name="Soares C.M."/>
            <person name="de Menezes C.B."/>
            <person name="Matiolli C."/>
            <person name="Caffrey D."/>
            <person name="Araujo D.A."/>
            <person name="de Oliveira D.M."/>
            <person name="Golenbock D."/>
            <person name="Grisard E.C."/>
            <person name="Fantinatti-Garboggini F."/>
            <person name="de Carvalho F.M."/>
            <person name="Barcellos F.G."/>
            <person name="Prosdocimi F."/>
            <person name="May G."/>
            <person name="Azevedo Junior G.M."/>
            <person name="Guimaraes G.M."/>
            <person name="Goldman G.H."/>
            <person name="Padilha I.Q."/>
            <person name="Batista Jda S."/>
            <person name="Ferro J.A."/>
            <person name="Ribeiro J.M."/>
            <person name="Fietto J.L."/>
            <person name="Dabbas K.M."/>
            <person name="Cerdeira L."/>
            <person name="Agnez-Lima L.F."/>
            <person name="Brocchi M."/>
            <person name="de Carvalho M.O."/>
            <person name="Teixeira Mde M."/>
            <person name="Diniz Maia Mde M."/>
            <person name="Goldman M.H."/>
            <person name="Cruz Schneider M.P."/>
            <person name="Felipe M.S."/>
            <person name="Hungria M."/>
            <person name="Nicolas M.F."/>
            <person name="Pereira M."/>
            <person name="Montes M.A."/>
            <person name="Cantao M.E."/>
            <person name="Vincentz M."/>
            <person name="Rafael M.S."/>
            <person name="Silverman N."/>
            <person name="Stoco P.H."/>
            <person name="Souza R.C."/>
            <person name="Vicentini R."/>
            <person name="Gazzinelli R.T."/>
            <person name="Neves Rde O."/>
            <person name="Silva R."/>
            <person name="Astolfi-Filho S."/>
            <person name="Maciel T.E."/>
            <person name="Urmenyi T.P."/>
            <person name="Tadei W.P."/>
            <person name="Camargo E.P."/>
            <person name="de Vasconcelos A.T."/>
        </authorList>
    </citation>
    <scope>NUCLEOTIDE SEQUENCE</scope>
</reference>
<dbReference type="GO" id="GO:0004707">
    <property type="term" value="F:MAP kinase activity"/>
    <property type="evidence" value="ECO:0007669"/>
    <property type="project" value="UniProtKB-UniRule"/>
</dbReference>
<keyword evidence="11" id="KW-0460">Magnesium</keyword>
<accession>W5J4C2</accession>
<protein>
    <recommendedName>
        <fullName evidence="11">Stress-activated protein kinase JNK</fullName>
        <ecNumber evidence="11">2.7.11.24</ecNumber>
    </recommendedName>
</protein>
<reference evidence="14" key="2">
    <citation type="submission" date="2010-05" db="EMBL/GenBank/DDBJ databases">
        <authorList>
            <person name="Almeida L.G."/>
            <person name="Nicolas M.F."/>
            <person name="Souza R.C."/>
            <person name="Vasconcelos A.T.R."/>
        </authorList>
    </citation>
    <scope>NUCLEOTIDE SEQUENCE</scope>
</reference>
<evidence type="ECO:0000256" key="7">
    <source>
        <dbReference type="ARBA" id="ARBA00022777"/>
    </source>
</evidence>
<evidence type="ECO:0000313" key="16">
    <source>
        <dbReference type="Proteomes" id="UP000000673"/>
    </source>
</evidence>
<evidence type="ECO:0000256" key="1">
    <source>
        <dbReference type="ARBA" id="ARBA00001946"/>
    </source>
</evidence>
<comment type="catalytic activity">
    <reaction evidence="10">
        <text>L-seryl-[protein] + ATP = O-phospho-L-seryl-[protein] + ADP + H(+)</text>
        <dbReference type="Rhea" id="RHEA:17989"/>
        <dbReference type="Rhea" id="RHEA-COMP:9863"/>
        <dbReference type="Rhea" id="RHEA-COMP:11604"/>
        <dbReference type="ChEBI" id="CHEBI:15378"/>
        <dbReference type="ChEBI" id="CHEBI:29999"/>
        <dbReference type="ChEBI" id="CHEBI:30616"/>
        <dbReference type="ChEBI" id="CHEBI:83421"/>
        <dbReference type="ChEBI" id="CHEBI:456216"/>
        <dbReference type="EC" id="2.7.11.24"/>
    </reaction>
</comment>
<dbReference type="InterPro" id="IPR008271">
    <property type="entry name" value="Ser/Thr_kinase_AS"/>
</dbReference>
<comment type="cofactor">
    <cofactor evidence="1 11">
        <name>Mg(2+)</name>
        <dbReference type="ChEBI" id="CHEBI:18420"/>
    </cofactor>
</comment>
<dbReference type="OMA" id="HQSDELA"/>
<evidence type="ECO:0000256" key="2">
    <source>
        <dbReference type="ARBA" id="ARBA00008832"/>
    </source>
</evidence>
<dbReference type="EnsemblMetazoa" id="ADAC009085-RA">
    <property type="protein sequence ID" value="ADAC009085-PA"/>
    <property type="gene ID" value="ADAC009085"/>
</dbReference>
<comment type="catalytic activity">
    <reaction evidence="9">
        <text>L-threonyl-[protein] + ATP = O-phospho-L-threonyl-[protein] + ADP + H(+)</text>
        <dbReference type="Rhea" id="RHEA:46608"/>
        <dbReference type="Rhea" id="RHEA-COMP:11060"/>
        <dbReference type="Rhea" id="RHEA-COMP:11605"/>
        <dbReference type="ChEBI" id="CHEBI:15378"/>
        <dbReference type="ChEBI" id="CHEBI:30013"/>
        <dbReference type="ChEBI" id="CHEBI:30616"/>
        <dbReference type="ChEBI" id="CHEBI:61977"/>
        <dbReference type="ChEBI" id="CHEBI:456216"/>
        <dbReference type="EC" id="2.7.11.24"/>
    </reaction>
</comment>
<dbReference type="PROSITE" id="PS00108">
    <property type="entry name" value="PROTEIN_KINASE_ST"/>
    <property type="match status" value="1"/>
</dbReference>
<comment type="subcellular location">
    <subcellularLocation>
        <location evidence="11">Cytoplasm</location>
    </subcellularLocation>
</comment>
<gene>
    <name evidence="14" type="ORF">AND_009085</name>
</gene>
<dbReference type="PRINTS" id="PR01772">
    <property type="entry name" value="JNKMAPKINASE"/>
</dbReference>
<dbReference type="PROSITE" id="PS01351">
    <property type="entry name" value="MAPK"/>
    <property type="match status" value="1"/>
</dbReference>
<evidence type="ECO:0000256" key="11">
    <source>
        <dbReference type="RuleBase" id="RU368052"/>
    </source>
</evidence>
<keyword evidence="7 11" id="KW-0418">Kinase</keyword>
<evidence type="ECO:0000313" key="15">
    <source>
        <dbReference type="EnsemblMetazoa" id="ADAC009085-PA"/>
    </source>
</evidence>
<feature type="domain" description="Protein kinase" evidence="13">
    <location>
        <begin position="103"/>
        <end position="399"/>
    </location>
</feature>
<evidence type="ECO:0000256" key="12">
    <source>
        <dbReference type="SAM" id="MobiDB-lite"/>
    </source>
</evidence>
<evidence type="ECO:0000256" key="8">
    <source>
        <dbReference type="ARBA" id="ARBA00022840"/>
    </source>
</evidence>
<dbReference type="EMBL" id="ADMH02002093">
    <property type="protein sequence ID" value="ETN59297.1"/>
    <property type="molecule type" value="Genomic_DNA"/>
</dbReference>
<dbReference type="EC" id="2.7.11.24" evidence="11"/>
<dbReference type="InterPro" id="IPR008351">
    <property type="entry name" value="MAPK_JNK"/>
</dbReference>
<reference evidence="15" key="4">
    <citation type="submission" date="2015-06" db="UniProtKB">
        <authorList>
            <consortium name="EnsemblMetazoa"/>
        </authorList>
    </citation>
    <scope>IDENTIFICATION</scope>
</reference>
<dbReference type="InterPro" id="IPR000719">
    <property type="entry name" value="Prot_kinase_dom"/>
</dbReference>
<keyword evidence="8 11" id="KW-0067">ATP-binding</keyword>
<dbReference type="VEuPathDB" id="VectorBase:ADAC009085"/>
<dbReference type="Gene3D" id="3.30.200.20">
    <property type="entry name" value="Phosphorylase Kinase, domain 1"/>
    <property type="match status" value="1"/>
</dbReference>